<evidence type="ECO:0000313" key="1">
    <source>
        <dbReference type="EMBL" id="EOH99381.1"/>
    </source>
</evidence>
<evidence type="ECO:0000313" key="4">
    <source>
        <dbReference type="Proteomes" id="UP000014197"/>
    </source>
</evidence>
<reference evidence="1 3" key="1">
    <citation type="submission" date="2013-02" db="EMBL/GenBank/DDBJ databases">
        <title>The Genome Sequence of Enterococcus haemoperoxidus BAA-382.</title>
        <authorList>
            <consortium name="The Broad Institute Genome Sequencing Platform"/>
            <consortium name="The Broad Institute Genome Sequencing Center for Infectious Disease"/>
            <person name="Earl A.M."/>
            <person name="Gilmore M.S."/>
            <person name="Lebreton F."/>
            <person name="Walker B."/>
            <person name="Young S.K."/>
            <person name="Zeng Q."/>
            <person name="Gargeya S."/>
            <person name="Fitzgerald M."/>
            <person name="Haas B."/>
            <person name="Abouelleil A."/>
            <person name="Alvarado L."/>
            <person name="Arachchi H.M."/>
            <person name="Berlin A.M."/>
            <person name="Chapman S.B."/>
            <person name="Dewar J."/>
            <person name="Goldberg J."/>
            <person name="Griggs A."/>
            <person name="Gujja S."/>
            <person name="Hansen M."/>
            <person name="Howarth C."/>
            <person name="Imamovic A."/>
            <person name="Larimer J."/>
            <person name="McCowan C."/>
            <person name="Murphy C."/>
            <person name="Neiman D."/>
            <person name="Pearson M."/>
            <person name="Priest M."/>
            <person name="Roberts A."/>
            <person name="Saif S."/>
            <person name="Shea T."/>
            <person name="Sisk P."/>
            <person name="Sykes S."/>
            <person name="Wortman J."/>
            <person name="Nusbaum C."/>
            <person name="Birren B."/>
        </authorList>
    </citation>
    <scope>NUCLEOTIDE SEQUENCE [LARGE SCALE GENOMIC DNA]</scope>
    <source>
        <strain evidence="1 3">ATCC BAA-382</strain>
    </source>
</reference>
<accession>R2T2Z7</accession>
<dbReference type="EMBL" id="ASVY01000002">
    <property type="protein sequence ID" value="EOT62878.1"/>
    <property type="molecule type" value="Genomic_DNA"/>
</dbReference>
<evidence type="ECO:0000313" key="2">
    <source>
        <dbReference type="EMBL" id="EOT62878.1"/>
    </source>
</evidence>
<dbReference type="Proteomes" id="UP000013858">
    <property type="component" value="Unassembled WGS sequence"/>
</dbReference>
<dbReference type="Proteomes" id="UP000014197">
    <property type="component" value="Unassembled WGS sequence"/>
</dbReference>
<keyword evidence="4" id="KW-1185">Reference proteome</keyword>
<dbReference type="RefSeq" id="WP_010760743.1">
    <property type="nucleotide sequence ID" value="NZ_KB946315.1"/>
</dbReference>
<protein>
    <submittedName>
        <fullName evidence="1">Uncharacterized protein</fullName>
    </submittedName>
</protein>
<proteinExistence type="predicted"/>
<sequence length="94" mass="11202">MIQRSNELYNSDYLEKYQDLFKEIKKEEVLTYVFSIIGHTKRIFSEHRVNLSNSSFSLNKFVKVSLMNVKTEELNKHYTDVSFKVIGTELKQNF</sequence>
<comment type="caution">
    <text evidence="1">The sequence shown here is derived from an EMBL/GenBank/DDBJ whole genome shotgun (WGS) entry which is preliminary data.</text>
</comment>
<dbReference type="PATRIC" id="fig|1158608.3.peg.510"/>
<dbReference type="EMBL" id="AJAR01000010">
    <property type="protein sequence ID" value="EOH99381.1"/>
    <property type="molecule type" value="Genomic_DNA"/>
</dbReference>
<name>R2T2Z7_9ENTE</name>
<dbReference type="AlphaFoldDB" id="R2T2Z7"/>
<evidence type="ECO:0000313" key="3">
    <source>
        <dbReference type="Proteomes" id="UP000013858"/>
    </source>
</evidence>
<gene>
    <name evidence="2" type="ORF">I583_01881</name>
    <name evidence="1" type="ORF">UAW_00531</name>
</gene>
<organism evidence="1 3">
    <name type="scientific">Enterococcus haemoperoxidus ATCC BAA-382</name>
    <dbReference type="NCBI Taxonomy" id="1158608"/>
    <lineage>
        <taxon>Bacteria</taxon>
        <taxon>Bacillati</taxon>
        <taxon>Bacillota</taxon>
        <taxon>Bacilli</taxon>
        <taxon>Lactobacillales</taxon>
        <taxon>Enterococcaceae</taxon>
        <taxon>Enterococcus</taxon>
    </lineage>
</organism>
<reference evidence="2 4" key="2">
    <citation type="submission" date="2013-03" db="EMBL/GenBank/DDBJ databases">
        <title>The Genome Sequence of Enterococcus haemoperoxidus BAA-382 (PacBio/Illumina hybrid assembly).</title>
        <authorList>
            <consortium name="The Broad Institute Genomics Platform"/>
            <consortium name="The Broad Institute Genome Sequencing Center for Infectious Disease"/>
            <person name="Earl A."/>
            <person name="Russ C."/>
            <person name="Gilmore M."/>
            <person name="Surin D."/>
            <person name="Walker B."/>
            <person name="Young S."/>
            <person name="Zeng Q."/>
            <person name="Gargeya S."/>
            <person name="Fitzgerald M."/>
            <person name="Haas B."/>
            <person name="Abouelleil A."/>
            <person name="Allen A.W."/>
            <person name="Alvarado L."/>
            <person name="Arachchi H.M."/>
            <person name="Berlin A.M."/>
            <person name="Chapman S.B."/>
            <person name="Gainer-Dewar J."/>
            <person name="Goldberg J."/>
            <person name="Griggs A."/>
            <person name="Gujja S."/>
            <person name="Hansen M."/>
            <person name="Howarth C."/>
            <person name="Imamovic A."/>
            <person name="Ireland A."/>
            <person name="Larimer J."/>
            <person name="McCowan C."/>
            <person name="Murphy C."/>
            <person name="Pearson M."/>
            <person name="Poon T.W."/>
            <person name="Priest M."/>
            <person name="Roberts A."/>
            <person name="Saif S."/>
            <person name="Shea T."/>
            <person name="Sisk P."/>
            <person name="Sykes S."/>
            <person name="Wortman J."/>
            <person name="Nusbaum C."/>
            <person name="Birren B."/>
        </authorList>
    </citation>
    <scope>NUCLEOTIDE SEQUENCE [LARGE SCALE GENOMIC DNA]</scope>
    <source>
        <strain evidence="2 4">ATCC BAA-382</strain>
    </source>
</reference>